<dbReference type="AlphaFoldDB" id="A0A840ZFY3"/>
<evidence type="ECO:0000256" key="2">
    <source>
        <dbReference type="ARBA" id="ARBA00005369"/>
    </source>
</evidence>
<evidence type="ECO:0000256" key="7">
    <source>
        <dbReference type="ARBA" id="ARBA00022679"/>
    </source>
</evidence>
<sequence length="380" mass="40764">MRATPRHRFVHRFRANSDGPLHDLDADPISLLPVVYHGQPLTHVAADGTPLPSTNSEAAYVLWLVERLGVEPTQQILEIGSGSGWLLAVMAHLAGPEGAVTGIEIIPSLADQSRADLAELGRGNARVLTADATCEPISGAPFDRVIITAATWSLPAAFFDLVAEGGKLLVPLRLPRDEGCEVTLLRRESCGFRAEWSFPGFFVPLVGASQSAEIARVRIDEWTVQAGIDAEPSLSYPFWFASLAPSLPGTASPAFRRHLAMTEPGFTIFEPAAARPAAAKWLSDFGLLDGKAGSAAIMRAGRLIGYGAPTATRQLLESYRRWCDLGMPGPTAYKLQVIPTEATVSNETAALTEVRGDSTFIRSIDAHAGAWCNLLERTSS</sequence>
<evidence type="ECO:0000313" key="12">
    <source>
        <dbReference type="EMBL" id="MBB5755931.1"/>
    </source>
</evidence>
<dbReference type="EMBL" id="JACHOP010000002">
    <property type="protein sequence ID" value="MBB5755931.1"/>
    <property type="molecule type" value="Genomic_DNA"/>
</dbReference>
<comment type="caution">
    <text evidence="12">The sequence shown here is derived from an EMBL/GenBank/DDBJ whole genome shotgun (WGS) entry which is preliminary data.</text>
</comment>
<evidence type="ECO:0000313" key="13">
    <source>
        <dbReference type="Proteomes" id="UP000583454"/>
    </source>
</evidence>
<evidence type="ECO:0000256" key="6">
    <source>
        <dbReference type="ARBA" id="ARBA00022603"/>
    </source>
</evidence>
<comment type="similarity">
    <text evidence="2">Belongs to the methyltransferase superfamily. L-isoaspartyl/D-aspartyl protein methyltransferase family.</text>
</comment>
<evidence type="ECO:0000256" key="11">
    <source>
        <dbReference type="ARBA" id="ARBA00031350"/>
    </source>
</evidence>
<evidence type="ECO:0000256" key="9">
    <source>
        <dbReference type="ARBA" id="ARBA00030757"/>
    </source>
</evidence>
<comment type="subcellular location">
    <subcellularLocation>
        <location evidence="1">Cytoplasm</location>
    </subcellularLocation>
</comment>
<dbReference type="GO" id="GO:0004719">
    <property type="term" value="F:protein-L-isoaspartate (D-aspartate) O-methyltransferase activity"/>
    <property type="evidence" value="ECO:0007669"/>
    <property type="project" value="UniProtKB-EC"/>
</dbReference>
<evidence type="ECO:0000256" key="5">
    <source>
        <dbReference type="ARBA" id="ARBA00022490"/>
    </source>
</evidence>
<dbReference type="PANTHER" id="PTHR11579">
    <property type="entry name" value="PROTEIN-L-ISOASPARTATE O-METHYLTRANSFERASE"/>
    <property type="match status" value="1"/>
</dbReference>
<evidence type="ECO:0000256" key="1">
    <source>
        <dbReference type="ARBA" id="ARBA00004496"/>
    </source>
</evidence>
<name>A0A840ZFY3_9HYPH</name>
<organism evidence="12 13">
    <name type="scientific">Methylorubrum rhodinum</name>
    <dbReference type="NCBI Taxonomy" id="29428"/>
    <lineage>
        <taxon>Bacteria</taxon>
        <taxon>Pseudomonadati</taxon>
        <taxon>Pseudomonadota</taxon>
        <taxon>Alphaproteobacteria</taxon>
        <taxon>Hyphomicrobiales</taxon>
        <taxon>Methylobacteriaceae</taxon>
        <taxon>Methylorubrum</taxon>
    </lineage>
</organism>
<proteinExistence type="inferred from homology"/>
<dbReference type="Proteomes" id="UP000583454">
    <property type="component" value="Unassembled WGS sequence"/>
</dbReference>
<protein>
    <recommendedName>
        <fullName evidence="4">Protein-L-isoaspartate O-methyltransferase</fullName>
        <ecNumber evidence="3">2.1.1.77</ecNumber>
    </recommendedName>
    <alternativeName>
        <fullName evidence="11">L-isoaspartyl protein carboxyl methyltransferase</fullName>
    </alternativeName>
    <alternativeName>
        <fullName evidence="9">Protein L-isoaspartyl methyltransferase</fullName>
    </alternativeName>
    <alternativeName>
        <fullName evidence="10">Protein-beta-aspartate methyltransferase</fullName>
    </alternativeName>
</protein>
<evidence type="ECO:0000256" key="3">
    <source>
        <dbReference type="ARBA" id="ARBA00011890"/>
    </source>
</evidence>
<dbReference type="PANTHER" id="PTHR11579:SF0">
    <property type="entry name" value="PROTEIN-L-ISOASPARTATE(D-ASPARTATE) O-METHYLTRANSFERASE"/>
    <property type="match status" value="1"/>
</dbReference>
<dbReference type="InterPro" id="IPR000682">
    <property type="entry name" value="PCMT"/>
</dbReference>
<dbReference type="GO" id="GO:0005737">
    <property type="term" value="C:cytoplasm"/>
    <property type="evidence" value="ECO:0007669"/>
    <property type="project" value="UniProtKB-SubCell"/>
</dbReference>
<dbReference type="SUPFAM" id="SSF53335">
    <property type="entry name" value="S-adenosyl-L-methionine-dependent methyltransferases"/>
    <property type="match status" value="1"/>
</dbReference>
<keyword evidence="6 12" id="KW-0489">Methyltransferase</keyword>
<evidence type="ECO:0000256" key="10">
    <source>
        <dbReference type="ARBA" id="ARBA00031323"/>
    </source>
</evidence>
<dbReference type="InterPro" id="IPR029063">
    <property type="entry name" value="SAM-dependent_MTases_sf"/>
</dbReference>
<evidence type="ECO:0000256" key="8">
    <source>
        <dbReference type="ARBA" id="ARBA00022691"/>
    </source>
</evidence>
<gene>
    <name evidence="12" type="ORF">HNR00_000627</name>
</gene>
<keyword evidence="5" id="KW-0963">Cytoplasm</keyword>
<dbReference type="Gene3D" id="3.40.50.150">
    <property type="entry name" value="Vaccinia Virus protein VP39"/>
    <property type="match status" value="1"/>
</dbReference>
<keyword evidence="13" id="KW-1185">Reference proteome</keyword>
<dbReference type="CDD" id="cd02440">
    <property type="entry name" value="AdoMet_MTases"/>
    <property type="match status" value="1"/>
</dbReference>
<keyword evidence="7 12" id="KW-0808">Transferase</keyword>
<dbReference type="EC" id="2.1.1.77" evidence="3"/>
<accession>A0A840ZFY3</accession>
<dbReference type="GO" id="GO:0032259">
    <property type="term" value="P:methylation"/>
    <property type="evidence" value="ECO:0007669"/>
    <property type="project" value="UniProtKB-KW"/>
</dbReference>
<keyword evidence="8" id="KW-0949">S-adenosyl-L-methionine</keyword>
<evidence type="ECO:0000256" key="4">
    <source>
        <dbReference type="ARBA" id="ARBA00013346"/>
    </source>
</evidence>
<reference evidence="12 13" key="1">
    <citation type="submission" date="2020-08" db="EMBL/GenBank/DDBJ databases">
        <title>Genomic Encyclopedia of Type Strains, Phase IV (KMG-IV): sequencing the most valuable type-strain genomes for metagenomic binning, comparative biology and taxonomic classification.</title>
        <authorList>
            <person name="Goeker M."/>
        </authorList>
    </citation>
    <scope>NUCLEOTIDE SEQUENCE [LARGE SCALE GENOMIC DNA]</scope>
    <source>
        <strain evidence="12 13">DSM 2163</strain>
    </source>
</reference>
<dbReference type="Pfam" id="PF01135">
    <property type="entry name" value="PCMT"/>
    <property type="match status" value="1"/>
</dbReference>